<evidence type="ECO:0000313" key="9">
    <source>
        <dbReference type="Proteomes" id="UP000007264"/>
    </source>
</evidence>
<dbReference type="AlphaFoldDB" id="I0YZS5"/>
<accession>I0YZS5</accession>
<feature type="domain" description="Strawberry notch AAA" evidence="6">
    <location>
        <begin position="20"/>
        <end position="319"/>
    </location>
</feature>
<dbReference type="PANTHER" id="PTHR12706">
    <property type="entry name" value="STRAWBERRY NOTCH-RELATED"/>
    <property type="match status" value="1"/>
</dbReference>
<dbReference type="GO" id="GO:0006355">
    <property type="term" value="P:regulation of DNA-templated transcription"/>
    <property type="evidence" value="ECO:0007669"/>
    <property type="project" value="InterPro"/>
</dbReference>
<comment type="similarity">
    <text evidence="1">Belongs to the SBNO family.</text>
</comment>
<dbReference type="Pfam" id="PF25373">
    <property type="entry name" value="SBNO"/>
    <property type="match status" value="1"/>
</dbReference>
<dbReference type="KEGG" id="csl:COCSUDRAFT_14921"/>
<dbReference type="InterPro" id="IPR026937">
    <property type="entry name" value="SBNO_Helicase_C_dom"/>
</dbReference>
<dbReference type="SUPFAM" id="SSF52540">
    <property type="entry name" value="P-loop containing nucleoside triphosphate hydrolases"/>
    <property type="match status" value="2"/>
</dbReference>
<dbReference type="InterPro" id="IPR026741">
    <property type="entry name" value="SNO"/>
</dbReference>
<organism evidence="8 9">
    <name type="scientific">Coccomyxa subellipsoidea (strain C-169)</name>
    <name type="common">Green microalga</name>
    <dbReference type="NCBI Taxonomy" id="574566"/>
    <lineage>
        <taxon>Eukaryota</taxon>
        <taxon>Viridiplantae</taxon>
        <taxon>Chlorophyta</taxon>
        <taxon>core chlorophytes</taxon>
        <taxon>Trebouxiophyceae</taxon>
        <taxon>Trebouxiophyceae incertae sedis</taxon>
        <taxon>Coccomyxaceae</taxon>
        <taxon>Coccomyxa</taxon>
        <taxon>Coccomyxa subellipsoidea</taxon>
    </lineage>
</organism>
<feature type="compositionally biased region" description="Basic and acidic residues" evidence="4">
    <location>
        <begin position="455"/>
        <end position="468"/>
    </location>
</feature>
<dbReference type="Gene3D" id="3.40.50.300">
    <property type="entry name" value="P-loop containing nucleotide triphosphate hydrolases"/>
    <property type="match status" value="2"/>
</dbReference>
<dbReference type="InterPro" id="IPR039187">
    <property type="entry name" value="SNO_AAA"/>
</dbReference>
<keyword evidence="3" id="KW-0804">Transcription</keyword>
<feature type="domain" description="Strawberry notch helicase C" evidence="5">
    <location>
        <begin position="594"/>
        <end position="904"/>
    </location>
</feature>
<feature type="region of interest" description="Disordered" evidence="4">
    <location>
        <begin position="1108"/>
        <end position="1134"/>
    </location>
</feature>
<dbReference type="Proteomes" id="UP000007264">
    <property type="component" value="Unassembled WGS sequence"/>
</dbReference>
<dbReference type="GO" id="GO:0005634">
    <property type="term" value="C:nucleus"/>
    <property type="evidence" value="ECO:0007669"/>
    <property type="project" value="TreeGrafter"/>
</dbReference>
<dbReference type="InterPro" id="IPR027417">
    <property type="entry name" value="P-loop_NTPase"/>
</dbReference>
<proteinExistence type="inferred from homology"/>
<feature type="region of interest" description="Disordered" evidence="4">
    <location>
        <begin position="447"/>
        <end position="500"/>
    </location>
</feature>
<gene>
    <name evidence="8" type="ORF">COCSUDRAFT_14921</name>
</gene>
<feature type="compositionally biased region" description="Acidic residues" evidence="4">
    <location>
        <begin position="473"/>
        <end position="485"/>
    </location>
</feature>
<dbReference type="EMBL" id="AGSI01000006">
    <property type="protein sequence ID" value="EIE23894.1"/>
    <property type="molecule type" value="Genomic_DNA"/>
</dbReference>
<evidence type="ECO:0000256" key="4">
    <source>
        <dbReference type="SAM" id="MobiDB-lite"/>
    </source>
</evidence>
<name>I0YZS5_COCSC</name>
<dbReference type="PANTHER" id="PTHR12706:SF13">
    <property type="entry name" value="PROTEIN FORGETTER 1"/>
    <property type="match status" value="1"/>
</dbReference>
<sequence>GAEGVTFTDYKPAKLPYGKAHPDPVVETASLGAVEPPDVTYELQIQDLVESGALSGLQLESIVYACQRHEQFLPDKSRCAFFIGDGAGVGKGRTIAGLVLENWRCGRKRHLWLTIGTDLRIDSRRDLDDVGATDIPLHPLNKLPYGQLDSDKVGVKEGVVLLTYSSLISAADSGSSRIQQIVDWCGPGFDGLVVFDECHKAKNLVPDSGGKPTKVGEKVLQLQRMLPNARVVYCSATGASEPRNLGYMERLGLWGEGTPSFASFPDFLEAVGGRGVGALELVAMDMKARGMFVCRTLSFKGCEFEVVEAPLEEPVLSHYRAAARMWNQLRREFLYAAEQAGVGDEKPGRRGNLTWRTFWGAHQRFFRHLCMAAKVPGLVRMSQAALEAGKCVVIGLQSTGEARTLDVVAERAIDGELDDFVSGPKELLLKLVEDNYPLAPDPDAPGPIWICDMQDSGRDKRGKTKEESNGDAVEVDLTQDPDDDRGPEILTISDDEDDDDAAANGSVSWIFGQLSLFSASFSCRGQRQNCSAACLLGVWVGCSVKQALCRELTASKAASALSRLREQWRMRRKAGLARKEQARTLFTGLDLPNNPLDQLIDMLGGPAAVAEMTGRKGRLVRRKTGEAGVKWEARNASGVAAGSSLEMINIHERKMFLDGEKLVAVISEAASAGISLHADRRMINQRQRVHLTHELPWSADKAIQQFGRTHRANQTHGPQYRLVFTPLGGEKRFASAVARRLQSLGALTQGDRRAGTAGPSLSEFNFESQWGQKALKHMYKAICEDEVPMVLPPACQPRPGGSYMSPAVFYGQARAHLLSVGIIRPAADVTAIDVNAFLSAPHGAPPTAGKVAEVDKGDVPRFLNRLLGLEPEVQECIFDFYQAILEATIAQARREGRFDEGIVDVSGTAITLAQQPQVIRRDEVSGAATLLYKVLVDRGVSCDSDVVCMDEGEGDTAHSGYSGFYRTSRETGRANVLLALQVAATNPPRFRLTRPVTGRGGKTIDLNELRNKYDRVDRARAGRVWAEAYEASAQKRTGAGARVRVLYLVSGLVLPVWQEVKRVLAAQPRPAERRLSVIRLETTGEDRKRLVGMLIPEKAVPELLAELQTPPEDSPEPQQDTFIDPGTGKSSGARKGLVSEILAGIRRV</sequence>
<keyword evidence="2" id="KW-0805">Transcription regulation</keyword>
<dbReference type="GeneID" id="17041892"/>
<dbReference type="Pfam" id="PF13871">
    <property type="entry name" value="Helicase_C_4"/>
    <property type="match status" value="1"/>
</dbReference>
<dbReference type="InterPro" id="IPR057332">
    <property type="entry name" value="SBNO_a/b_dom"/>
</dbReference>
<feature type="domain" description="SBNO alpha/beta" evidence="7">
    <location>
        <begin position="959"/>
        <end position="1035"/>
    </location>
</feature>
<dbReference type="GO" id="GO:0042393">
    <property type="term" value="F:histone binding"/>
    <property type="evidence" value="ECO:0007669"/>
    <property type="project" value="TreeGrafter"/>
</dbReference>
<evidence type="ECO:0000256" key="3">
    <source>
        <dbReference type="ARBA" id="ARBA00023163"/>
    </source>
</evidence>
<comment type="caution">
    <text evidence="8">The sequence shown here is derived from an EMBL/GenBank/DDBJ whole genome shotgun (WGS) entry which is preliminary data.</text>
</comment>
<dbReference type="FunFam" id="3.40.50.300:FF:000342">
    <property type="entry name" value="Protein strawberry notch homolog 2"/>
    <property type="match status" value="1"/>
</dbReference>
<evidence type="ECO:0000259" key="7">
    <source>
        <dbReference type="Pfam" id="PF25373"/>
    </source>
</evidence>
<dbReference type="OrthoDB" id="421838at2759"/>
<evidence type="ECO:0000259" key="5">
    <source>
        <dbReference type="Pfam" id="PF13871"/>
    </source>
</evidence>
<evidence type="ECO:0000313" key="8">
    <source>
        <dbReference type="EMBL" id="EIE23894.1"/>
    </source>
</evidence>
<dbReference type="RefSeq" id="XP_005648438.1">
    <property type="nucleotide sequence ID" value="XM_005648381.1"/>
</dbReference>
<feature type="non-terminal residue" evidence="8">
    <location>
        <position position="1"/>
    </location>
</feature>
<dbReference type="eggNOG" id="KOG1513">
    <property type="taxonomic scope" value="Eukaryota"/>
</dbReference>
<evidence type="ECO:0000256" key="2">
    <source>
        <dbReference type="ARBA" id="ARBA00023015"/>
    </source>
</evidence>
<dbReference type="GO" id="GO:0031490">
    <property type="term" value="F:chromatin DNA binding"/>
    <property type="evidence" value="ECO:0007669"/>
    <property type="project" value="TreeGrafter"/>
</dbReference>
<protein>
    <recommendedName>
        <fullName evidence="10">Strawberry notch AAA domain-containing protein</fullName>
    </recommendedName>
</protein>
<dbReference type="Pfam" id="PF13872">
    <property type="entry name" value="AAA_34"/>
    <property type="match status" value="1"/>
</dbReference>
<evidence type="ECO:0008006" key="10">
    <source>
        <dbReference type="Google" id="ProtNLM"/>
    </source>
</evidence>
<evidence type="ECO:0000259" key="6">
    <source>
        <dbReference type="Pfam" id="PF13872"/>
    </source>
</evidence>
<keyword evidence="9" id="KW-1185">Reference proteome</keyword>
<evidence type="ECO:0000256" key="1">
    <source>
        <dbReference type="ARBA" id="ARBA00006992"/>
    </source>
</evidence>
<reference evidence="8 9" key="1">
    <citation type="journal article" date="2012" name="Genome Biol.">
        <title>The genome of the polar eukaryotic microalga coccomyxa subellipsoidea reveals traits of cold adaptation.</title>
        <authorList>
            <person name="Blanc G."/>
            <person name="Agarkova I."/>
            <person name="Grimwood J."/>
            <person name="Kuo A."/>
            <person name="Brueggeman A."/>
            <person name="Dunigan D."/>
            <person name="Gurnon J."/>
            <person name="Ladunga I."/>
            <person name="Lindquist E."/>
            <person name="Lucas S."/>
            <person name="Pangilinan J."/>
            <person name="Proschold T."/>
            <person name="Salamov A."/>
            <person name="Schmutz J."/>
            <person name="Weeks D."/>
            <person name="Yamada T."/>
            <person name="Claverie J.M."/>
            <person name="Grigoriev I."/>
            <person name="Van Etten J."/>
            <person name="Lomsadze A."/>
            <person name="Borodovsky M."/>
        </authorList>
    </citation>
    <scope>NUCLEOTIDE SEQUENCE [LARGE SCALE GENOMIC DNA]</scope>
    <source>
        <strain evidence="8 9">C-169</strain>
    </source>
</reference>